<accession>A0A369XQU2</accession>
<evidence type="ECO:0000313" key="1">
    <source>
        <dbReference type="EMBL" id="RDE51765.1"/>
    </source>
</evidence>
<name>A0A369XQU2_9PROT</name>
<dbReference type="PANTHER" id="PTHR35861:SF1">
    <property type="entry name" value="PHAGE TAIL SHEATH PROTEIN"/>
    <property type="match status" value="1"/>
</dbReference>
<dbReference type="EMBL" id="QPGA01000004">
    <property type="protein sequence ID" value="RDE51765.1"/>
    <property type="molecule type" value="Genomic_DNA"/>
</dbReference>
<dbReference type="InterPro" id="IPR052042">
    <property type="entry name" value="Tail_sheath_structural"/>
</dbReference>
<evidence type="ECO:0000313" key="2">
    <source>
        <dbReference type="Proteomes" id="UP000253831"/>
    </source>
</evidence>
<gene>
    <name evidence="1" type="ORF">DVS81_03825</name>
</gene>
<protein>
    <submittedName>
        <fullName evidence="1">Phage tail protein</fullName>
    </submittedName>
</protein>
<organism evidence="1 2">
    <name type="scientific">Candidatus Accumulibacter meliphilus</name>
    <dbReference type="NCBI Taxonomy" id="2211374"/>
    <lineage>
        <taxon>Bacteria</taxon>
        <taxon>Pseudomonadati</taxon>
        <taxon>Pseudomonadota</taxon>
        <taxon>Betaproteobacteria</taxon>
        <taxon>Candidatus Accumulibacter</taxon>
    </lineage>
</organism>
<sequence length="524" mass="55307">MNGLSFELAPPAVAPDPNRVDVACFVGYVGRRATPLPASVYTALVEARWIDGPWARPEAEVEALLQLPVVVDSWNAFDALFAWDRRPVMQPVGSEQRLCASYLGAAVRSFFANGGRRALIVRCGDPWPYLEAAGNRAAQRATRLAPLLAVAASPLDPASWIGIGHLSGLPEVTLLCLPDLADICAMEPAMVDVAVEPPSSPEVFVECSSNAAAAVEQDVGLRDLAPPRADGEGFIAWRNALGTARERLARLHREMLLVAALPLPMQNARHADTWAQADFHTYLGNAGVLVEPDSGNGGRAVASAFVQLAWPWLRTSHSADLPGALEAPEGLLAGLLAINALARGTFRSVAGTPLAAVSGSEPLLAWSGIATTPSDRLAQRVCVIAPSPVGWVLHSDVTASADEAWRAGGVSRLMGALLRAARRAGETALFEASGAALWQRIERTLGHLLTAFWREGALGGASPEEAFSVRCDRSTMSQNDLDNGRLRAEVSILPVAAVERISVVLDLTGGGAAPALAEALREVA</sequence>
<proteinExistence type="predicted"/>
<comment type="caution">
    <text evidence="1">The sequence shown here is derived from an EMBL/GenBank/DDBJ whole genome shotgun (WGS) entry which is preliminary data.</text>
</comment>
<dbReference type="AlphaFoldDB" id="A0A369XQU2"/>
<dbReference type="PANTHER" id="PTHR35861">
    <property type="match status" value="1"/>
</dbReference>
<dbReference type="Proteomes" id="UP000253831">
    <property type="component" value="Unassembled WGS sequence"/>
</dbReference>
<reference evidence="1 2" key="1">
    <citation type="submission" date="2018-05" db="EMBL/GenBank/DDBJ databases">
        <title>Integrated omic analyses show evidence that a Ca. Accumulibacter phosphatis strain performs denitrification under micro-aerobic conditions.</title>
        <authorList>
            <person name="Camejo P.Y."/>
            <person name="Katherine M.D."/>
            <person name="Daniel N.R."/>
        </authorList>
    </citation>
    <scope>NUCLEOTIDE SEQUENCE [LARGE SCALE GENOMIC DNA]</scope>
    <source>
        <strain evidence="1">UW-LDO-IC</strain>
    </source>
</reference>